<dbReference type="GO" id="GO:0003723">
    <property type="term" value="F:RNA binding"/>
    <property type="evidence" value="ECO:0007669"/>
    <property type="project" value="UniProtKB-UniRule"/>
</dbReference>
<dbReference type="Proteomes" id="UP000276133">
    <property type="component" value="Unassembled WGS sequence"/>
</dbReference>
<dbReference type="PROSITE" id="PS50102">
    <property type="entry name" value="RRM"/>
    <property type="match status" value="1"/>
</dbReference>
<organism evidence="5 6">
    <name type="scientific">Brachionus plicatilis</name>
    <name type="common">Marine rotifer</name>
    <name type="synonym">Brachionus muelleri</name>
    <dbReference type="NCBI Taxonomy" id="10195"/>
    <lineage>
        <taxon>Eukaryota</taxon>
        <taxon>Metazoa</taxon>
        <taxon>Spiralia</taxon>
        <taxon>Gnathifera</taxon>
        <taxon>Rotifera</taxon>
        <taxon>Eurotatoria</taxon>
        <taxon>Monogononta</taxon>
        <taxon>Pseudotrocha</taxon>
        <taxon>Ploima</taxon>
        <taxon>Brachionidae</taxon>
        <taxon>Brachionus</taxon>
    </lineage>
</organism>
<keyword evidence="2 3" id="KW-0694">RNA-binding</keyword>
<dbReference type="OrthoDB" id="2588702at2759"/>
<proteinExistence type="predicted"/>
<dbReference type="InterPro" id="IPR050666">
    <property type="entry name" value="ESRP"/>
</dbReference>
<name>A0A3M7PYQ7_BRAPC</name>
<evidence type="ECO:0000256" key="3">
    <source>
        <dbReference type="PROSITE-ProRule" id="PRU00176"/>
    </source>
</evidence>
<protein>
    <submittedName>
        <fullName evidence="5">RNA-binding 12</fullName>
    </submittedName>
</protein>
<dbReference type="STRING" id="10195.A0A3M7PYQ7"/>
<dbReference type="InterPro" id="IPR000504">
    <property type="entry name" value="RRM_dom"/>
</dbReference>
<accession>A0A3M7PYQ7</accession>
<dbReference type="PANTHER" id="PTHR13976">
    <property type="entry name" value="HETEROGENEOUS NUCLEAR RIBONUCLEOPROTEIN-RELATED"/>
    <property type="match status" value="1"/>
</dbReference>
<dbReference type="Gene3D" id="3.30.70.330">
    <property type="match status" value="4"/>
</dbReference>
<dbReference type="InterPro" id="IPR035979">
    <property type="entry name" value="RBD_domain_sf"/>
</dbReference>
<dbReference type="CDD" id="cd12254">
    <property type="entry name" value="RRM_hnRNPH_ESRPs_RBM12_like"/>
    <property type="match status" value="1"/>
</dbReference>
<dbReference type="EMBL" id="REGN01008190">
    <property type="protein sequence ID" value="RNA04230.1"/>
    <property type="molecule type" value="Genomic_DNA"/>
</dbReference>
<dbReference type="SUPFAM" id="SSF54928">
    <property type="entry name" value="RNA-binding domain, RBD"/>
    <property type="match status" value="3"/>
</dbReference>
<dbReference type="CDD" id="cd12510">
    <property type="entry name" value="RRM1_RBM12_like"/>
    <property type="match status" value="1"/>
</dbReference>
<comment type="caution">
    <text evidence="5">The sequence shown here is derived from an EMBL/GenBank/DDBJ whole genome shotgun (WGS) entry which is preliminary data.</text>
</comment>
<keyword evidence="1" id="KW-0677">Repeat</keyword>
<reference evidence="5 6" key="1">
    <citation type="journal article" date="2018" name="Sci. Rep.">
        <title>Genomic signatures of local adaptation to the degree of environmental predictability in rotifers.</title>
        <authorList>
            <person name="Franch-Gras L."/>
            <person name="Hahn C."/>
            <person name="Garcia-Roger E.M."/>
            <person name="Carmona M.J."/>
            <person name="Serra M."/>
            <person name="Gomez A."/>
        </authorList>
    </citation>
    <scope>NUCLEOTIDE SEQUENCE [LARGE SCALE GENOMIC DNA]</scope>
    <source>
        <strain evidence="5">HYR1</strain>
    </source>
</reference>
<evidence type="ECO:0000313" key="5">
    <source>
        <dbReference type="EMBL" id="RNA04230.1"/>
    </source>
</evidence>
<evidence type="ECO:0000259" key="4">
    <source>
        <dbReference type="PROSITE" id="PS50102"/>
    </source>
</evidence>
<dbReference type="InterPro" id="IPR012677">
    <property type="entry name" value="Nucleotide-bd_a/b_plait_sf"/>
</dbReference>
<dbReference type="Pfam" id="PF00076">
    <property type="entry name" value="RRM_1"/>
    <property type="match status" value="1"/>
</dbReference>
<feature type="domain" description="RRM" evidence="4">
    <location>
        <begin position="495"/>
        <end position="573"/>
    </location>
</feature>
<dbReference type="AlphaFoldDB" id="A0A3M7PYQ7"/>
<evidence type="ECO:0000313" key="6">
    <source>
        <dbReference type="Proteomes" id="UP000276133"/>
    </source>
</evidence>
<keyword evidence="6" id="KW-1185">Reference proteome</keyword>
<evidence type="ECO:0000256" key="1">
    <source>
        <dbReference type="ARBA" id="ARBA00022737"/>
    </source>
</evidence>
<gene>
    <name evidence="5" type="ORF">BpHYR1_029835</name>
</gene>
<sequence length="573" mass="63335">MSGPVIIRLQHLPLEARSVDIRKFFEGLVIPDGGVHIIGGERGDAFIAFQCDEDARLAMARDGNLLCNAKIKLFLSSKNEMQSVITAARSHLQQLHTPVTTAGSTASPLDKILRTDSQPSPNFAANCSYKDVRAFLQGVQIEHNGIKFVTDATGGGAHNNGQAFVRLVSIVDLKKALCRHGQFYDDRQIEVVQSGESEIIAQTKKTSPDSFYIKIYGLPARFDQSALKNMFNNVRFVRIVTTRPMAIQSKVVNQDGSQDTKTVMKAKKLCELETQLDVERALTRQDERVGKSRVQIFQISRSEFERELATVANWEPDEQNVDNADNEEDEDDDEFFVLITGLAYSARLDDVRQFLKGINAKEICLLTEPDTLKPLGECVCELYTKADRDAALAKSDSVFRNRVVKVKQLSGGEHRQLSLMKPAARSGGVKAKPALLATPASLTDKPKLNSDYEETGVKRAFAQAAFASNKRAKAASPIGMDLPPLPAELQKYKNSIVLLSNVSYEATREDILELFKYYAPIEQTLKIRHDDRGQPTGDAIVACQSHDEASKACRSLNGAEFMGQSIRAVLISP</sequence>
<dbReference type="SMART" id="SM00360">
    <property type="entry name" value="RRM"/>
    <property type="match status" value="3"/>
</dbReference>
<evidence type="ECO:0000256" key="2">
    <source>
        <dbReference type="ARBA" id="ARBA00022884"/>
    </source>
</evidence>